<protein>
    <submittedName>
        <fullName evidence="2">Uncharacterized protein</fullName>
    </submittedName>
</protein>
<evidence type="ECO:0000256" key="1">
    <source>
        <dbReference type="SAM" id="MobiDB-lite"/>
    </source>
</evidence>
<accession>A0A0R1R965</accession>
<feature type="region of interest" description="Disordered" evidence="1">
    <location>
        <begin position="149"/>
        <end position="205"/>
    </location>
</feature>
<gene>
    <name evidence="2" type="ORF">FD01_GL001625</name>
</gene>
<dbReference type="Proteomes" id="UP000051790">
    <property type="component" value="Unassembled WGS sequence"/>
</dbReference>
<dbReference type="EMBL" id="AZEU01000023">
    <property type="protein sequence ID" value="KRL52990.1"/>
    <property type="molecule type" value="Genomic_DNA"/>
</dbReference>
<comment type="caution">
    <text evidence="2">The sequence shown here is derived from an EMBL/GenBank/DDBJ whole genome shotgun (WGS) entry which is preliminary data.</text>
</comment>
<sequence length="205" mass="22246">MEINTKAFQEAIMDGNYTTFNQDVTPAVAAKGLDSALAPVFAAVSDAIAQGKLIQAQLTITSAEPTIIRLETGIVNLPFADAKKIINFLEPEEQVPLKLYLIVIAEHVNASGLRIDEVATLDQYTENESAQQAAIVAAGMQKLDEIAENQLRPAPAPVEKKPATRKTTTKKTTTKRKTTTRKTTAKKTTTRKTTRKPAAKKEAKA</sequence>
<dbReference type="AlphaFoldDB" id="A0A0R1R965"/>
<name>A0A0R1R965_9LACO</name>
<dbReference type="PATRIC" id="fig|1423769.4.peg.1739"/>
<evidence type="ECO:0000313" key="3">
    <source>
        <dbReference type="Proteomes" id="UP000051790"/>
    </source>
</evidence>
<dbReference type="OrthoDB" id="2296476at2"/>
<feature type="compositionally biased region" description="Basic residues" evidence="1">
    <location>
        <begin position="163"/>
        <end position="198"/>
    </location>
</feature>
<organism evidence="2 3">
    <name type="scientific">Lacticaseibacillus manihotivorans DSM 13343 = JCM 12514</name>
    <dbReference type="NCBI Taxonomy" id="1423769"/>
    <lineage>
        <taxon>Bacteria</taxon>
        <taxon>Bacillati</taxon>
        <taxon>Bacillota</taxon>
        <taxon>Bacilli</taxon>
        <taxon>Lactobacillales</taxon>
        <taxon>Lactobacillaceae</taxon>
        <taxon>Lacticaseibacillus</taxon>
    </lineage>
</organism>
<keyword evidence="3" id="KW-1185">Reference proteome</keyword>
<proteinExistence type="predicted"/>
<evidence type="ECO:0000313" key="2">
    <source>
        <dbReference type="EMBL" id="KRL52990.1"/>
    </source>
</evidence>
<dbReference type="RefSeq" id="WP_056962365.1">
    <property type="nucleotide sequence ID" value="NZ_AZEU01000023.1"/>
</dbReference>
<reference evidence="2 3" key="1">
    <citation type="journal article" date="2015" name="Genome Announc.">
        <title>Expanding the biotechnology potential of lactobacilli through comparative genomics of 213 strains and associated genera.</title>
        <authorList>
            <person name="Sun Z."/>
            <person name="Harris H.M."/>
            <person name="McCann A."/>
            <person name="Guo C."/>
            <person name="Argimon S."/>
            <person name="Zhang W."/>
            <person name="Yang X."/>
            <person name="Jeffery I.B."/>
            <person name="Cooney J.C."/>
            <person name="Kagawa T.F."/>
            <person name="Liu W."/>
            <person name="Song Y."/>
            <person name="Salvetti E."/>
            <person name="Wrobel A."/>
            <person name="Rasinkangas P."/>
            <person name="Parkhill J."/>
            <person name="Rea M.C."/>
            <person name="O'Sullivan O."/>
            <person name="Ritari J."/>
            <person name="Douillard F.P."/>
            <person name="Paul Ross R."/>
            <person name="Yang R."/>
            <person name="Briner A.E."/>
            <person name="Felis G.E."/>
            <person name="de Vos W.M."/>
            <person name="Barrangou R."/>
            <person name="Klaenhammer T.R."/>
            <person name="Caufield P.W."/>
            <person name="Cui Y."/>
            <person name="Zhang H."/>
            <person name="O'Toole P.W."/>
        </authorList>
    </citation>
    <scope>NUCLEOTIDE SEQUENCE [LARGE SCALE GENOMIC DNA]</scope>
    <source>
        <strain evidence="2 3">DSM 13343</strain>
    </source>
</reference>